<evidence type="ECO:0000256" key="3">
    <source>
        <dbReference type="ARBA" id="ARBA00022723"/>
    </source>
</evidence>
<keyword evidence="7" id="KW-1185">Reference proteome</keyword>
<feature type="domain" description="Hemerythrin-like" evidence="5">
    <location>
        <begin position="14"/>
        <end position="130"/>
    </location>
</feature>
<keyword evidence="4" id="KW-0408">Iron</keyword>
<keyword evidence="3" id="KW-0479">Metal-binding</keyword>
<name>A0A8J7K6J5_9GAMM</name>
<evidence type="ECO:0000256" key="1">
    <source>
        <dbReference type="ARBA" id="ARBA00010587"/>
    </source>
</evidence>
<dbReference type="NCBIfam" id="TIGR02481">
    <property type="entry name" value="hemeryth_dom"/>
    <property type="match status" value="1"/>
</dbReference>
<comment type="similarity">
    <text evidence="1">Belongs to the hemerythrin family.</text>
</comment>
<comment type="caution">
    <text evidence="6">The sequence shown here is derived from an EMBL/GenBank/DDBJ whole genome shotgun (WGS) entry which is preliminary data.</text>
</comment>
<dbReference type="GO" id="GO:0046872">
    <property type="term" value="F:metal ion binding"/>
    <property type="evidence" value="ECO:0007669"/>
    <property type="project" value="UniProtKB-KW"/>
</dbReference>
<dbReference type="GO" id="GO:0005344">
    <property type="term" value="F:oxygen carrier activity"/>
    <property type="evidence" value="ECO:0007669"/>
    <property type="project" value="UniProtKB-KW"/>
</dbReference>
<dbReference type="RefSeq" id="WP_193954203.1">
    <property type="nucleotide sequence ID" value="NZ_JADEYS010000016.1"/>
</dbReference>
<dbReference type="PROSITE" id="PS00550">
    <property type="entry name" value="HEMERYTHRINS"/>
    <property type="match status" value="1"/>
</dbReference>
<evidence type="ECO:0000256" key="4">
    <source>
        <dbReference type="ARBA" id="ARBA00023004"/>
    </source>
</evidence>
<proteinExistence type="inferred from homology"/>
<dbReference type="InterPro" id="IPR012312">
    <property type="entry name" value="Hemerythrin-like"/>
</dbReference>
<gene>
    <name evidence="6" type="ORF">IOQ59_15035</name>
</gene>
<reference evidence="6" key="1">
    <citation type="submission" date="2020-10" db="EMBL/GenBank/DDBJ databases">
        <title>Bacterium isolated from coastal waters sediment.</title>
        <authorList>
            <person name="Chen R.-J."/>
            <person name="Lu D.-C."/>
            <person name="Zhu K.-L."/>
            <person name="Du Z.-J."/>
        </authorList>
    </citation>
    <scope>NUCLEOTIDE SEQUENCE</scope>
    <source>
        <strain evidence="6">N1Y112</strain>
    </source>
</reference>
<dbReference type="PANTHER" id="PTHR37164:SF1">
    <property type="entry name" value="BACTERIOHEMERYTHRIN"/>
    <property type="match status" value="1"/>
</dbReference>
<dbReference type="InterPro" id="IPR016131">
    <property type="entry name" value="Haemerythrin_Fe_BS"/>
</dbReference>
<evidence type="ECO:0000259" key="5">
    <source>
        <dbReference type="Pfam" id="PF01814"/>
    </source>
</evidence>
<sequence>MSSLPLETIPSVQLDFMNDDHREATLLTNKIYAMVQDAKDNSEFDRAAITETMHAIFVHDQEHFAREEAEMERTGFPAYGCHKGEHERVLAELQEVYQHWQNGMEPETLEKYLTETMTPWFINHINTMDTVTAMFVSRHD</sequence>
<dbReference type="Proteomes" id="UP000640333">
    <property type="component" value="Unassembled WGS sequence"/>
</dbReference>
<evidence type="ECO:0000256" key="2">
    <source>
        <dbReference type="ARBA" id="ARBA00022621"/>
    </source>
</evidence>
<dbReference type="InterPro" id="IPR035938">
    <property type="entry name" value="Hemerythrin-like_sf"/>
</dbReference>
<evidence type="ECO:0000313" key="6">
    <source>
        <dbReference type="EMBL" id="MBE9398570.1"/>
    </source>
</evidence>
<dbReference type="Gene3D" id="1.20.120.50">
    <property type="entry name" value="Hemerythrin-like"/>
    <property type="match status" value="1"/>
</dbReference>
<accession>A0A8J7K6J5</accession>
<dbReference type="Pfam" id="PF01814">
    <property type="entry name" value="Hemerythrin"/>
    <property type="match status" value="1"/>
</dbReference>
<dbReference type="InterPro" id="IPR012827">
    <property type="entry name" value="Hemerythrin_metal-bd"/>
</dbReference>
<dbReference type="InterPro" id="IPR050669">
    <property type="entry name" value="Hemerythrin"/>
</dbReference>
<keyword evidence="2" id="KW-0813">Transport</keyword>
<evidence type="ECO:0000313" key="7">
    <source>
        <dbReference type="Proteomes" id="UP000640333"/>
    </source>
</evidence>
<dbReference type="CDD" id="cd12107">
    <property type="entry name" value="Hemerythrin"/>
    <property type="match status" value="1"/>
</dbReference>
<keyword evidence="2" id="KW-0561">Oxygen transport</keyword>
<dbReference type="AlphaFoldDB" id="A0A8J7K6J5"/>
<dbReference type="PANTHER" id="PTHR37164">
    <property type="entry name" value="BACTERIOHEMERYTHRIN"/>
    <property type="match status" value="1"/>
</dbReference>
<dbReference type="EMBL" id="JADEYS010000016">
    <property type="protein sequence ID" value="MBE9398570.1"/>
    <property type="molecule type" value="Genomic_DNA"/>
</dbReference>
<dbReference type="SUPFAM" id="SSF47188">
    <property type="entry name" value="Hemerythrin-like"/>
    <property type="match status" value="1"/>
</dbReference>
<organism evidence="6 7">
    <name type="scientific">Pontibacterium sinense</name>
    <dbReference type="NCBI Taxonomy" id="2781979"/>
    <lineage>
        <taxon>Bacteria</taxon>
        <taxon>Pseudomonadati</taxon>
        <taxon>Pseudomonadota</taxon>
        <taxon>Gammaproteobacteria</taxon>
        <taxon>Oceanospirillales</taxon>
        <taxon>Oceanospirillaceae</taxon>
        <taxon>Pontibacterium</taxon>
    </lineage>
</organism>
<protein>
    <submittedName>
        <fullName evidence="6">Hemerythrin family protein</fullName>
    </submittedName>
</protein>